<keyword evidence="2" id="KW-0812">Transmembrane</keyword>
<dbReference type="PANTHER" id="PTHR34978:SF3">
    <property type="entry name" value="SLR0241 PROTEIN"/>
    <property type="match status" value="1"/>
</dbReference>
<feature type="compositionally biased region" description="Basic and acidic residues" evidence="1">
    <location>
        <begin position="552"/>
        <end position="581"/>
    </location>
</feature>
<keyword evidence="2" id="KW-0472">Membrane</keyword>
<feature type="domain" description="Peptidase M56" evidence="3">
    <location>
        <begin position="86"/>
        <end position="284"/>
    </location>
</feature>
<name>A0A3B7MLM5_9BACT</name>
<feature type="transmembrane region" description="Helical" evidence="2">
    <location>
        <begin position="34"/>
        <end position="51"/>
    </location>
</feature>
<dbReference type="PANTHER" id="PTHR34978">
    <property type="entry name" value="POSSIBLE SENSOR-TRANSDUCER PROTEIN BLAR"/>
    <property type="match status" value="1"/>
</dbReference>
<feature type="transmembrane region" description="Helical" evidence="2">
    <location>
        <begin position="122"/>
        <end position="144"/>
    </location>
</feature>
<dbReference type="RefSeq" id="WP_119051203.1">
    <property type="nucleotide sequence ID" value="NZ_CP032157.1"/>
</dbReference>
<proteinExistence type="predicted"/>
<sequence>MMHYITNVGLILAGCLIFYKLLLQKETFFRANRWILLTCLLTSFWLPLLQVPQQWSFRKASTIVVDDPATEQPAVNNTFIVPQQSAPVAPVTTTNTATTTNNIREDKSSAITWQQVLTWATWLYWFGVAVFAINFLVQLFTLLYRAYTRPVIRDGRFRIVELAGDKAPCSFWNNIFINPEKYDWETYNQILQHEKIHIEQRHSLDLLLAELVIIFQWFNPFAWQYRKALENNLEYLTDDQLVNHIQVEKTSYQMSLLKVSAPHFPLNLTTNYNQSLLKKRIAMMNVKKSNVHTAWKYCFLLPLLVFLVCLLNEPVAYAHAPVADKKEKSSPMHNENIDTEGLWFATIKKNEVSIQFKNDGDDNSTNSTTFPLSDLGELPRDKAGTFTVTREAGSVQFSGRFEGDQGMGRYKFTSNATYAEAMRQEGIDLRNDKDIMVFFLVNISGSYVKMLKHNGYTELDRNDVIPLAALKVDEPWIQSIRKSGIGELTPQNLIPLKALNVTGDYIAEIRKAGYPNVTASQLISFKSQGIDGKYIADVRSAAALPSKVKPGAGEKPETKERKEKAEGKEKAETDEKPEREEVSANDIIAIKSLNIDPAYIRSLKEVGFDNLANHQLIAMKGQGITAEYIKGLQASGFKSLSANDIISIKALNIKPEYILSIKEAGYPNADPNQLIAMKSQGITAEYIRGLKAAGFKDLSANDVIAVKSQNITPEYIRSFEALGYKNISATDAIPLKSLHVTPEYVKSFLDMGYKNFSLNEAVAFKAQDITPAVVKEYTTLGFDNLSLNDVLAAKATGTTPAFITSMKQKGHNLKTLNKYITLKSVIE</sequence>
<dbReference type="CDD" id="cd07341">
    <property type="entry name" value="M56_BlaR1_MecR1_like"/>
    <property type="match status" value="1"/>
</dbReference>
<keyword evidence="5" id="KW-1185">Reference proteome</keyword>
<dbReference type="Pfam" id="PF05569">
    <property type="entry name" value="Peptidase_M56"/>
    <property type="match status" value="1"/>
</dbReference>
<evidence type="ECO:0000256" key="2">
    <source>
        <dbReference type="SAM" id="Phobius"/>
    </source>
</evidence>
<dbReference type="InterPro" id="IPR052173">
    <property type="entry name" value="Beta-lactam_resp_regulator"/>
</dbReference>
<dbReference type="OrthoDB" id="1522859at2"/>
<feature type="region of interest" description="Disordered" evidence="1">
    <location>
        <begin position="546"/>
        <end position="581"/>
    </location>
</feature>
<feature type="transmembrane region" description="Helical" evidence="2">
    <location>
        <begin position="297"/>
        <end position="320"/>
    </location>
</feature>
<evidence type="ECO:0000256" key="1">
    <source>
        <dbReference type="SAM" id="MobiDB-lite"/>
    </source>
</evidence>
<dbReference type="AlphaFoldDB" id="A0A3B7MLM5"/>
<organism evidence="4 5">
    <name type="scientific">Paraflavitalea soli</name>
    <dbReference type="NCBI Taxonomy" id="2315862"/>
    <lineage>
        <taxon>Bacteria</taxon>
        <taxon>Pseudomonadati</taxon>
        <taxon>Bacteroidota</taxon>
        <taxon>Chitinophagia</taxon>
        <taxon>Chitinophagales</taxon>
        <taxon>Chitinophagaceae</taxon>
        <taxon>Paraflavitalea</taxon>
    </lineage>
</organism>
<gene>
    <name evidence="4" type="ORF">D3H65_15615</name>
</gene>
<keyword evidence="2" id="KW-1133">Transmembrane helix</keyword>
<dbReference type="KEGG" id="pseg:D3H65_15615"/>
<accession>A0A3B7MLM5</accession>
<protein>
    <submittedName>
        <fullName evidence="4">Peptidase M56, BlaR1</fullName>
    </submittedName>
</protein>
<feature type="transmembrane region" description="Helical" evidence="2">
    <location>
        <begin position="6"/>
        <end position="22"/>
    </location>
</feature>
<dbReference type="EMBL" id="CP032157">
    <property type="protein sequence ID" value="AXY75322.1"/>
    <property type="molecule type" value="Genomic_DNA"/>
</dbReference>
<evidence type="ECO:0000313" key="5">
    <source>
        <dbReference type="Proteomes" id="UP000263900"/>
    </source>
</evidence>
<dbReference type="Proteomes" id="UP000263900">
    <property type="component" value="Chromosome"/>
</dbReference>
<evidence type="ECO:0000259" key="3">
    <source>
        <dbReference type="Pfam" id="PF05569"/>
    </source>
</evidence>
<evidence type="ECO:0000313" key="4">
    <source>
        <dbReference type="EMBL" id="AXY75322.1"/>
    </source>
</evidence>
<dbReference type="InterPro" id="IPR008756">
    <property type="entry name" value="Peptidase_M56"/>
</dbReference>
<reference evidence="4 5" key="1">
    <citation type="submission" date="2018-09" db="EMBL/GenBank/DDBJ databases">
        <title>Genome sequencing of strain 6GH32-13.</title>
        <authorList>
            <person name="Weon H.-Y."/>
            <person name="Heo J."/>
            <person name="Kwon S.-W."/>
        </authorList>
    </citation>
    <scope>NUCLEOTIDE SEQUENCE [LARGE SCALE GENOMIC DNA]</scope>
    <source>
        <strain evidence="4 5">5GH32-13</strain>
    </source>
</reference>